<dbReference type="SUPFAM" id="SSF52540">
    <property type="entry name" value="P-loop containing nucleoside triphosphate hydrolases"/>
    <property type="match status" value="1"/>
</dbReference>
<keyword evidence="5" id="KW-1133">Transmembrane helix</keyword>
<evidence type="ECO:0000256" key="6">
    <source>
        <dbReference type="ARBA" id="ARBA00023136"/>
    </source>
</evidence>
<dbReference type="RefSeq" id="WP_155201252.1">
    <property type="nucleotide sequence ID" value="NZ_WMZL01000008.1"/>
</dbReference>
<dbReference type="InterPro" id="IPR027417">
    <property type="entry name" value="P-loop_NTPase"/>
</dbReference>
<comment type="caution">
    <text evidence="7">The sequence shown here is derived from an EMBL/GenBank/DDBJ whole genome shotgun (WGS) entry which is preliminary data.</text>
</comment>
<comment type="similarity">
    <text evidence="2">Belongs to the VirD4/TraG family.</text>
</comment>
<comment type="subcellular location">
    <subcellularLocation>
        <location evidence="1">Cell membrane</location>
        <topology evidence="1">Multi-pass membrane protein</topology>
    </subcellularLocation>
</comment>
<keyword evidence="3" id="KW-1003">Cell membrane</keyword>
<evidence type="ECO:0000256" key="3">
    <source>
        <dbReference type="ARBA" id="ARBA00022475"/>
    </source>
</evidence>
<accession>A0A6I3Q916</accession>
<gene>
    <name evidence="7" type="ORF">GMD52_09020</name>
</gene>
<dbReference type="NCBIfam" id="NF045973">
    <property type="entry name" value="conju_CD1115"/>
    <property type="match status" value="1"/>
</dbReference>
<dbReference type="PANTHER" id="PTHR37937:SF1">
    <property type="entry name" value="CONJUGATIVE TRANSFER: DNA TRANSPORT"/>
    <property type="match status" value="1"/>
</dbReference>
<dbReference type="Proteomes" id="UP000449193">
    <property type="component" value="Unassembled WGS sequence"/>
</dbReference>
<reference evidence="7 8" key="1">
    <citation type="journal article" date="2019" name="Nat. Med.">
        <title>A library of human gut bacterial isolates paired with longitudinal multiomics data enables mechanistic microbiome research.</title>
        <authorList>
            <person name="Poyet M."/>
            <person name="Groussin M."/>
            <person name="Gibbons S.M."/>
            <person name="Avila-Pacheco J."/>
            <person name="Jiang X."/>
            <person name="Kearney S.M."/>
            <person name="Perrotta A.R."/>
            <person name="Berdy B."/>
            <person name="Zhao S."/>
            <person name="Lieberman T.D."/>
            <person name="Swanson P.K."/>
            <person name="Smith M."/>
            <person name="Roesemann S."/>
            <person name="Alexander J.E."/>
            <person name="Rich S.A."/>
            <person name="Livny J."/>
            <person name="Vlamakis H."/>
            <person name="Clish C."/>
            <person name="Bullock K."/>
            <person name="Deik A."/>
            <person name="Scott J."/>
            <person name="Pierce K.A."/>
            <person name="Xavier R.J."/>
            <person name="Alm E.J."/>
        </authorList>
    </citation>
    <scope>NUCLEOTIDE SEQUENCE [LARGE SCALE GENOMIC DNA]</scope>
    <source>
        <strain evidence="7 8">BIOML-A7</strain>
    </source>
</reference>
<dbReference type="InterPro" id="IPR003688">
    <property type="entry name" value="TraG/VirD4"/>
</dbReference>
<evidence type="ECO:0000256" key="5">
    <source>
        <dbReference type="ARBA" id="ARBA00022989"/>
    </source>
</evidence>
<organism evidence="7 8">
    <name type="scientific">Ruthenibacterium lactatiformans</name>
    <dbReference type="NCBI Taxonomy" id="1550024"/>
    <lineage>
        <taxon>Bacteria</taxon>
        <taxon>Bacillati</taxon>
        <taxon>Bacillota</taxon>
        <taxon>Clostridia</taxon>
        <taxon>Eubacteriales</taxon>
        <taxon>Oscillospiraceae</taxon>
        <taxon>Ruthenibacterium</taxon>
    </lineage>
</organism>
<name>A0A6I3Q916_9FIRM</name>
<dbReference type="PANTHER" id="PTHR37937">
    <property type="entry name" value="CONJUGATIVE TRANSFER: DNA TRANSPORT"/>
    <property type="match status" value="1"/>
</dbReference>
<dbReference type="InterPro" id="IPR051539">
    <property type="entry name" value="T4SS-coupling_protein"/>
</dbReference>
<evidence type="ECO:0000256" key="1">
    <source>
        <dbReference type="ARBA" id="ARBA00004651"/>
    </source>
</evidence>
<dbReference type="AlphaFoldDB" id="A0A6I3Q916"/>
<protein>
    <submittedName>
        <fullName evidence="7">TraM recognition domain-containing protein</fullName>
    </submittedName>
</protein>
<dbReference type="Pfam" id="PF02534">
    <property type="entry name" value="T4SS-DNA_transf"/>
    <property type="match status" value="1"/>
</dbReference>
<evidence type="ECO:0000313" key="8">
    <source>
        <dbReference type="Proteomes" id="UP000449193"/>
    </source>
</evidence>
<keyword evidence="4" id="KW-0812">Transmembrane</keyword>
<dbReference type="Gene3D" id="3.40.50.300">
    <property type="entry name" value="P-loop containing nucleotide triphosphate hydrolases"/>
    <property type="match status" value="2"/>
</dbReference>
<keyword evidence="6" id="KW-0472">Membrane</keyword>
<proteinExistence type="inferred from homology"/>
<evidence type="ECO:0000256" key="2">
    <source>
        <dbReference type="ARBA" id="ARBA00008806"/>
    </source>
</evidence>
<sequence>MSRLLELWKKLKHKLTDGQFLLSLLPAFLIALYLAGLLIHAAYNGVRIMFSANPFEEPVWNWNPFVAISSVFSPFGVFFIAFVCGMVFLFSSRARELLAGEKLDKDQRGFEMLHDGLHGTSGWMTKEEQTHTLRVGEAESLSGTLIGKMDAEGSDRIAAVSDQLYMSGHVIVYGASGSGKTRGFTMPLLLQKIELFGNAPKESMVVVDPKGDLFQKTSARAKERGFFVRALNLLDPAYSDSFNCLADVEEDTGLVNIIADTIIATTSSKFEKSDFWAKAEKNLLMALIWYVVLLEDPETHKRLPIQERGLGTIYKLLSEESFNDLDARFAQLPAKHPALPPYGIFKLANRQILGNIAIGLGNRLSVFQDTLINKITSYNDLDITLPGKQPCIYYCIISDHDSSMEFISSLFFSIMFTRLMAVARRDTPDGRLPIRVNMLLEEFCNVYLPSASRLLSVVRSRNIACQLLVQSVAQLQDRYPQGEWEEIVSNCSTQLVLGVNDVTTATYISKKCGMVTVRTNSTVSPQLPPLSFLSGGASANRYSQSRSEAQRPLMLPDEVEHMDKARCLALISGRRPVMLYKLIPEELPGFDKMGLVKISDYKPHWKEKDDQYQKATAAPQVYIPSAGSHSVPCKPLSHPAFRADGTSQLQIPMESRETYHYELPRQQKKPSPAAEDRVGNMRRYTAQEVLAQTRCKAAPNTGTNTAPKKG</sequence>
<dbReference type="EMBL" id="WMZR01000010">
    <property type="protein sequence ID" value="MTS51679.1"/>
    <property type="molecule type" value="Genomic_DNA"/>
</dbReference>
<dbReference type="CDD" id="cd01127">
    <property type="entry name" value="TrwB_TraG_TraD_VirD4"/>
    <property type="match status" value="1"/>
</dbReference>
<dbReference type="GO" id="GO:0005886">
    <property type="term" value="C:plasma membrane"/>
    <property type="evidence" value="ECO:0007669"/>
    <property type="project" value="UniProtKB-SubCell"/>
</dbReference>
<evidence type="ECO:0000313" key="7">
    <source>
        <dbReference type="EMBL" id="MTS51679.1"/>
    </source>
</evidence>
<evidence type="ECO:0000256" key="4">
    <source>
        <dbReference type="ARBA" id="ARBA00022692"/>
    </source>
</evidence>